<dbReference type="KEGG" id="kpin:30173843"/>
<feature type="region of interest" description="Disordered" evidence="1">
    <location>
        <begin position="1"/>
        <end position="23"/>
    </location>
</feature>
<protein>
    <recommendedName>
        <fullName evidence="5">Protein kinase domain-containing protein</fullName>
    </recommendedName>
</protein>
<dbReference type="AlphaFoldDB" id="A0A1B9HZK3"/>
<keyword evidence="4" id="KW-1185">Reference proteome</keyword>
<organism evidence="2">
    <name type="scientific">Kwoniella pini CBS 10737</name>
    <dbReference type="NCBI Taxonomy" id="1296096"/>
    <lineage>
        <taxon>Eukaryota</taxon>
        <taxon>Fungi</taxon>
        <taxon>Dikarya</taxon>
        <taxon>Basidiomycota</taxon>
        <taxon>Agaricomycotina</taxon>
        <taxon>Tremellomycetes</taxon>
        <taxon>Tremellales</taxon>
        <taxon>Cryptococcaceae</taxon>
        <taxon>Kwoniella</taxon>
    </lineage>
</organism>
<dbReference type="GeneID" id="30173843"/>
<reference evidence="2" key="1">
    <citation type="submission" date="2013-07" db="EMBL/GenBank/DDBJ databases">
        <title>The Genome Sequence of Cryptococcus pinus CBS10737.</title>
        <authorList>
            <consortium name="The Broad Institute Genome Sequencing Platform"/>
            <person name="Cuomo C."/>
            <person name="Litvintseva A."/>
            <person name="Chen Y."/>
            <person name="Heitman J."/>
            <person name="Sun S."/>
            <person name="Springer D."/>
            <person name="Dromer F."/>
            <person name="Young S.K."/>
            <person name="Zeng Q."/>
            <person name="Gargeya S."/>
            <person name="Fitzgerald M."/>
            <person name="Abouelleil A."/>
            <person name="Alvarado L."/>
            <person name="Berlin A.M."/>
            <person name="Chapman S.B."/>
            <person name="Dewar J."/>
            <person name="Goldberg J."/>
            <person name="Griggs A."/>
            <person name="Gujja S."/>
            <person name="Hansen M."/>
            <person name="Howarth C."/>
            <person name="Imamovic A."/>
            <person name="Larimer J."/>
            <person name="McCowan C."/>
            <person name="Murphy C."/>
            <person name="Pearson M."/>
            <person name="Priest M."/>
            <person name="Roberts A."/>
            <person name="Saif S."/>
            <person name="Shea T."/>
            <person name="Sykes S."/>
            <person name="Wortman J."/>
            <person name="Nusbaum C."/>
            <person name="Birren B."/>
        </authorList>
    </citation>
    <scope>NUCLEOTIDE SEQUENCE [LARGE SCALE GENOMIC DNA]</scope>
    <source>
        <strain evidence="2">CBS 10737</strain>
    </source>
</reference>
<gene>
    <name evidence="2" type="ORF">I206_05474</name>
    <name evidence="3" type="ORF">I206_106983</name>
</gene>
<proteinExistence type="predicted"/>
<evidence type="ECO:0000313" key="2">
    <source>
        <dbReference type="EMBL" id="OCF48694.1"/>
    </source>
</evidence>
<dbReference type="OrthoDB" id="2793915at2759"/>
<accession>A0A1B9HZK3</accession>
<feature type="compositionally biased region" description="Polar residues" evidence="1">
    <location>
        <begin position="76"/>
        <end position="92"/>
    </location>
</feature>
<dbReference type="EMBL" id="KI894013">
    <property type="protein sequence ID" value="OCF48694.1"/>
    <property type="molecule type" value="Genomic_DNA"/>
</dbReference>
<reference evidence="3" key="4">
    <citation type="submission" date="2024-02" db="EMBL/GenBank/DDBJ databases">
        <title>Comparative genomics of Cryptococcus and Kwoniella reveals pathogenesis evolution and contrasting modes of karyotype evolution via chromosome fusion or intercentromeric recombination.</title>
        <authorList>
            <person name="Coelho M.A."/>
            <person name="David-Palma M."/>
            <person name="Shea T."/>
            <person name="Bowers K."/>
            <person name="McGinley-Smith S."/>
            <person name="Mohammad A.W."/>
            <person name="Gnirke A."/>
            <person name="Yurkov A.M."/>
            <person name="Nowrousian M."/>
            <person name="Sun S."/>
            <person name="Cuomo C.A."/>
            <person name="Heitman J."/>
        </authorList>
    </citation>
    <scope>NUCLEOTIDE SEQUENCE</scope>
    <source>
        <strain evidence="3">CBS 10737</strain>
    </source>
</reference>
<dbReference type="Proteomes" id="UP000094020">
    <property type="component" value="Chromosome 10"/>
</dbReference>
<reference evidence="2" key="3">
    <citation type="submission" date="2016-07" db="EMBL/GenBank/DDBJ databases">
        <title>Evolution of pathogenesis and genome organization in the Tremellales.</title>
        <authorList>
            <person name="Cuomo C."/>
            <person name="Litvintseva A."/>
            <person name="Heitman J."/>
            <person name="Chen Y."/>
            <person name="Sun S."/>
            <person name="Springer D."/>
            <person name="Dromer F."/>
            <person name="Young S."/>
            <person name="Zeng Q."/>
            <person name="Chapman S."/>
            <person name="Gujja S."/>
            <person name="Saif S."/>
            <person name="Birren B."/>
        </authorList>
    </citation>
    <scope>NUCLEOTIDE SEQUENCE</scope>
    <source>
        <strain evidence="2">CBS 10737</strain>
    </source>
</reference>
<dbReference type="EMBL" id="CP144528">
    <property type="protein sequence ID" value="WWC73018.1"/>
    <property type="molecule type" value="Genomic_DNA"/>
</dbReference>
<dbReference type="RefSeq" id="XP_019009913.1">
    <property type="nucleotide sequence ID" value="XM_019157195.1"/>
</dbReference>
<evidence type="ECO:0000313" key="3">
    <source>
        <dbReference type="EMBL" id="WWC73018.1"/>
    </source>
</evidence>
<feature type="compositionally biased region" description="Low complexity" evidence="1">
    <location>
        <begin position="93"/>
        <end position="105"/>
    </location>
</feature>
<sequence length="355" mass="40674">MPNDDSQRVMTHSPSPAASPHEYNPLTIHLRCYTGGTRSELDPSALENCRFQRTIESREDKAGLAVLTPAPPSADVANNSGLLSEGPSSEKVSSPASTTPIPTSPQAGASGSYCLYVDEHIYTGQLYDILRGRLVVNDSAGPETRVVMKVMRPITFEKDLAEDEEPLECPCFYNPHYDVESAIKAVYNEDRMYEHLSQFQGKIIPQYYGLYTCQDESRDQPKLMVMLLEDLGPQENPFNMMDDEYSVDECKRPLEIYYKLHHEKNIAHYIPKFWHVLRRQSVPKEHEDHLVMIDFANAISLETKSIKEREILIKHDNETWEVSNRIDTDPEGNLYTYPGWRNYDDEDYKFILGIE</sequence>
<evidence type="ECO:0000256" key="1">
    <source>
        <dbReference type="SAM" id="MobiDB-lite"/>
    </source>
</evidence>
<evidence type="ECO:0000313" key="4">
    <source>
        <dbReference type="Proteomes" id="UP000094020"/>
    </source>
</evidence>
<name>A0A1B9HZK3_9TREE</name>
<reference evidence="3" key="2">
    <citation type="submission" date="2013-07" db="EMBL/GenBank/DDBJ databases">
        <authorList>
            <consortium name="The Broad Institute Genome Sequencing Platform"/>
            <person name="Cuomo C."/>
            <person name="Litvintseva A."/>
            <person name="Chen Y."/>
            <person name="Heitman J."/>
            <person name="Sun S."/>
            <person name="Springer D."/>
            <person name="Dromer F."/>
            <person name="Young S.K."/>
            <person name="Zeng Q."/>
            <person name="Gargeya S."/>
            <person name="Fitzgerald M."/>
            <person name="Abouelleil A."/>
            <person name="Alvarado L."/>
            <person name="Berlin A.M."/>
            <person name="Chapman S.B."/>
            <person name="Dewar J."/>
            <person name="Goldberg J."/>
            <person name="Griggs A."/>
            <person name="Gujja S."/>
            <person name="Hansen M."/>
            <person name="Howarth C."/>
            <person name="Imamovic A."/>
            <person name="Larimer J."/>
            <person name="McCowan C."/>
            <person name="Murphy C."/>
            <person name="Pearson M."/>
            <person name="Priest M."/>
            <person name="Roberts A."/>
            <person name="Saif S."/>
            <person name="Shea T."/>
            <person name="Sykes S."/>
            <person name="Wortman J."/>
            <person name="Nusbaum C."/>
            <person name="Birren B."/>
        </authorList>
    </citation>
    <scope>NUCLEOTIDE SEQUENCE</scope>
    <source>
        <strain evidence="3">CBS 10737</strain>
    </source>
</reference>
<feature type="region of interest" description="Disordered" evidence="1">
    <location>
        <begin position="62"/>
        <end position="108"/>
    </location>
</feature>
<evidence type="ECO:0008006" key="5">
    <source>
        <dbReference type="Google" id="ProtNLM"/>
    </source>
</evidence>